<keyword evidence="2" id="KW-0238">DNA-binding</keyword>
<accession>A0ABV3ZKE0</accession>
<dbReference type="Proteomes" id="UP001560573">
    <property type="component" value="Unassembled WGS sequence"/>
</dbReference>
<dbReference type="EMBL" id="JAULBC010000008">
    <property type="protein sequence ID" value="MEX6690253.1"/>
    <property type="molecule type" value="Genomic_DNA"/>
</dbReference>
<dbReference type="InterPro" id="IPR036388">
    <property type="entry name" value="WH-like_DNA-bd_sf"/>
</dbReference>
<dbReference type="SUPFAM" id="SSF48008">
    <property type="entry name" value="GntR ligand-binding domain-like"/>
    <property type="match status" value="1"/>
</dbReference>
<dbReference type="Pfam" id="PF07729">
    <property type="entry name" value="FCD"/>
    <property type="match status" value="1"/>
</dbReference>
<organism evidence="5 6">
    <name type="scientific">Danxiaibacter flavus</name>
    <dbReference type="NCBI Taxonomy" id="3049108"/>
    <lineage>
        <taxon>Bacteria</taxon>
        <taxon>Pseudomonadati</taxon>
        <taxon>Bacteroidota</taxon>
        <taxon>Chitinophagia</taxon>
        <taxon>Chitinophagales</taxon>
        <taxon>Chitinophagaceae</taxon>
        <taxon>Danxiaibacter</taxon>
    </lineage>
</organism>
<keyword evidence="3" id="KW-0804">Transcription</keyword>
<dbReference type="SMART" id="SM00345">
    <property type="entry name" value="HTH_GNTR"/>
    <property type="match status" value="1"/>
</dbReference>
<comment type="caution">
    <text evidence="5">The sequence shown here is derived from an EMBL/GenBank/DDBJ whole genome shotgun (WGS) entry which is preliminary data.</text>
</comment>
<dbReference type="PANTHER" id="PTHR43537">
    <property type="entry name" value="TRANSCRIPTIONAL REGULATOR, GNTR FAMILY"/>
    <property type="match status" value="1"/>
</dbReference>
<sequence length="222" mass="24701">MMNSIKSPLKRKSLADEVAERLQQDISAGNYSIGEKLPTEPELMQQFGVGRSSIREAVRILANAGFITVQQGLGTFVASKQATNDALAKKMQKAQFEDLNEVRSLLEVKIAGKAALKRTTADIIQMKAFLKQRKIAGKQNKPEACIQADIDFHTSIAVASQNEILVELYKTIATHLKQSFIERYNDTTAFVETQGLHESLLQSIIDKDEKKAFAFATRITTR</sequence>
<dbReference type="InterPro" id="IPR011711">
    <property type="entry name" value="GntR_C"/>
</dbReference>
<dbReference type="SUPFAM" id="SSF46785">
    <property type="entry name" value="Winged helix' DNA-binding domain"/>
    <property type="match status" value="1"/>
</dbReference>
<keyword evidence="6" id="KW-1185">Reference proteome</keyword>
<evidence type="ECO:0000256" key="3">
    <source>
        <dbReference type="ARBA" id="ARBA00023163"/>
    </source>
</evidence>
<dbReference type="Gene3D" id="1.20.120.530">
    <property type="entry name" value="GntR ligand-binding domain-like"/>
    <property type="match status" value="1"/>
</dbReference>
<proteinExistence type="predicted"/>
<dbReference type="InterPro" id="IPR008920">
    <property type="entry name" value="TF_FadR/GntR_C"/>
</dbReference>
<dbReference type="Gene3D" id="1.10.10.10">
    <property type="entry name" value="Winged helix-like DNA-binding domain superfamily/Winged helix DNA-binding domain"/>
    <property type="match status" value="1"/>
</dbReference>
<protein>
    <submittedName>
        <fullName evidence="5">FadR/GntR family transcriptional regulator</fullName>
    </submittedName>
</protein>
<dbReference type="InterPro" id="IPR036390">
    <property type="entry name" value="WH_DNA-bd_sf"/>
</dbReference>
<dbReference type="RefSeq" id="WP_369331667.1">
    <property type="nucleotide sequence ID" value="NZ_JAULBC010000008.1"/>
</dbReference>
<evidence type="ECO:0000256" key="2">
    <source>
        <dbReference type="ARBA" id="ARBA00023125"/>
    </source>
</evidence>
<evidence type="ECO:0000313" key="6">
    <source>
        <dbReference type="Proteomes" id="UP001560573"/>
    </source>
</evidence>
<reference evidence="5 6" key="1">
    <citation type="submission" date="2023-07" db="EMBL/GenBank/DDBJ databases">
        <authorList>
            <person name="Lian W.-H."/>
        </authorList>
    </citation>
    <scope>NUCLEOTIDE SEQUENCE [LARGE SCALE GENOMIC DNA]</scope>
    <source>
        <strain evidence="5 6">SYSU DXS3180</strain>
    </source>
</reference>
<keyword evidence="1" id="KW-0805">Transcription regulation</keyword>
<dbReference type="Pfam" id="PF00392">
    <property type="entry name" value="GntR"/>
    <property type="match status" value="1"/>
</dbReference>
<dbReference type="SMART" id="SM00895">
    <property type="entry name" value="FCD"/>
    <property type="match status" value="1"/>
</dbReference>
<gene>
    <name evidence="5" type="ORF">QTN47_22275</name>
</gene>
<evidence type="ECO:0000256" key="1">
    <source>
        <dbReference type="ARBA" id="ARBA00023015"/>
    </source>
</evidence>
<name>A0ABV3ZKE0_9BACT</name>
<evidence type="ECO:0000313" key="5">
    <source>
        <dbReference type="EMBL" id="MEX6690253.1"/>
    </source>
</evidence>
<dbReference type="InterPro" id="IPR000524">
    <property type="entry name" value="Tscrpt_reg_HTH_GntR"/>
</dbReference>
<evidence type="ECO:0000259" key="4">
    <source>
        <dbReference type="PROSITE" id="PS50949"/>
    </source>
</evidence>
<dbReference type="PRINTS" id="PR00035">
    <property type="entry name" value="HTHGNTR"/>
</dbReference>
<feature type="domain" description="HTH gntR-type" evidence="4">
    <location>
        <begin position="12"/>
        <end position="80"/>
    </location>
</feature>
<dbReference type="PROSITE" id="PS50949">
    <property type="entry name" value="HTH_GNTR"/>
    <property type="match status" value="1"/>
</dbReference>
<dbReference type="CDD" id="cd07377">
    <property type="entry name" value="WHTH_GntR"/>
    <property type="match status" value="1"/>
</dbReference>
<dbReference type="PANTHER" id="PTHR43537:SF47">
    <property type="entry name" value="REGULATORY PROTEIN GNTR HTH"/>
    <property type="match status" value="1"/>
</dbReference>